<evidence type="ECO:0000256" key="1">
    <source>
        <dbReference type="SAM" id="MobiDB-lite"/>
    </source>
</evidence>
<keyword evidence="2" id="KW-1133">Transmembrane helix</keyword>
<evidence type="ECO:0000313" key="5">
    <source>
        <dbReference type="Proteomes" id="UP000198929"/>
    </source>
</evidence>
<reference evidence="5" key="1">
    <citation type="submission" date="2016-10" db="EMBL/GenBank/DDBJ databases">
        <authorList>
            <person name="Varghese N."/>
            <person name="Submissions S."/>
        </authorList>
    </citation>
    <scope>NUCLEOTIDE SEQUENCE [LARGE SCALE GENOMIC DNA]</scope>
    <source>
        <strain evidence="5">DSM 20524</strain>
    </source>
</reference>
<evidence type="ECO:0000259" key="3">
    <source>
        <dbReference type="Pfam" id="PF18957"/>
    </source>
</evidence>
<evidence type="ECO:0000313" key="4">
    <source>
        <dbReference type="EMBL" id="SER60953.1"/>
    </source>
</evidence>
<dbReference type="InterPro" id="IPR044055">
    <property type="entry name" value="RibLong"/>
</dbReference>
<dbReference type="AlphaFoldDB" id="A0A1H9QMI9"/>
<dbReference type="RefSeq" id="WP_092255948.1">
    <property type="nucleotide sequence ID" value="NZ_CP047199.1"/>
</dbReference>
<name>A0A1H9QMI9_9CORY</name>
<feature type="transmembrane region" description="Helical" evidence="2">
    <location>
        <begin position="7"/>
        <end position="26"/>
    </location>
</feature>
<keyword evidence="2" id="KW-0472">Membrane</keyword>
<feature type="domain" description="Long Rib" evidence="3">
    <location>
        <begin position="105"/>
        <end position="161"/>
    </location>
</feature>
<organism evidence="4 5">
    <name type="scientific">Corynebacterium cystitidis DSM 20524</name>
    <dbReference type="NCBI Taxonomy" id="1121357"/>
    <lineage>
        <taxon>Bacteria</taxon>
        <taxon>Bacillati</taxon>
        <taxon>Actinomycetota</taxon>
        <taxon>Actinomycetes</taxon>
        <taxon>Mycobacteriales</taxon>
        <taxon>Corynebacteriaceae</taxon>
        <taxon>Corynebacterium</taxon>
    </lineage>
</organism>
<dbReference type="Proteomes" id="UP000198929">
    <property type="component" value="Unassembled WGS sequence"/>
</dbReference>
<dbReference type="Pfam" id="PF18957">
    <property type="entry name" value="RibLong"/>
    <property type="match status" value="1"/>
</dbReference>
<gene>
    <name evidence="4" type="ORF">SAMN05661109_00584</name>
</gene>
<feature type="compositionally biased region" description="Polar residues" evidence="1">
    <location>
        <begin position="35"/>
        <end position="49"/>
    </location>
</feature>
<accession>A0A1H9QMI9</accession>
<sequence length="387" mass="41163">MKERTRSVIIILMVGIMVGAGGLLQVDLQHTRSVASSSEAAQPTQTQETPIFEPATRKATRDTPHSWTLYSPKYVWARVGQTTTTPPILVPKGNRPYKMKRVNACQVGGRFDKTPDTPEWVSVDPCTGALTLTPPVSTKPTSQKIPVHFVAENGKKKLVYVCVTLCPAVSAAFPWPSGITVAPGDTVRVEAIAPVPYGYSLIDDSQYPSEAVIENDGTLRVTAHEDLSDGDSIRFTVFNGAKRPVDDYVVGVVEPIDVAKCVASVIGTIVPLIALVPVSLGHQLKIPGLTPIVDQLHMRIMRAGEDAEHQLGLIDPHLGEMMVDINATLRHVSPHAAKGTAQLLLVGAAAVGASAAVDNCIPGGESSMGLDNVELDSLSSQSSTSSQ</sequence>
<evidence type="ECO:0000256" key="2">
    <source>
        <dbReference type="SAM" id="Phobius"/>
    </source>
</evidence>
<keyword evidence="2" id="KW-0812">Transmembrane</keyword>
<feature type="region of interest" description="Disordered" evidence="1">
    <location>
        <begin position="35"/>
        <end position="63"/>
    </location>
</feature>
<dbReference type="STRING" id="1121357.SAMN05661109_00584"/>
<protein>
    <recommendedName>
        <fullName evidence="3">Long Rib domain-containing protein</fullName>
    </recommendedName>
</protein>
<keyword evidence="5" id="KW-1185">Reference proteome</keyword>
<proteinExistence type="predicted"/>
<dbReference type="EMBL" id="FOGQ01000002">
    <property type="protein sequence ID" value="SER60953.1"/>
    <property type="molecule type" value="Genomic_DNA"/>
</dbReference>